<sequence>MRGPGGHGRHRYRRNSALRVLRSLVETPEHQHLVHREAQEESLLVSDPTKVSTYAQRYARIRAQALDPRESPGLIERLAGEQP</sequence>
<organism evidence="2 3">
    <name type="scientific">Streptomyces coeruleoprunus</name>
    <dbReference type="NCBI Taxonomy" id="285563"/>
    <lineage>
        <taxon>Bacteria</taxon>
        <taxon>Bacillati</taxon>
        <taxon>Actinomycetota</taxon>
        <taxon>Actinomycetes</taxon>
        <taxon>Kitasatosporales</taxon>
        <taxon>Streptomycetaceae</taxon>
        <taxon>Streptomyces</taxon>
    </lineage>
</organism>
<gene>
    <name evidence="2" type="ORF">ACFPM3_12670</name>
</gene>
<comment type="caution">
    <text evidence="2">The sequence shown here is derived from an EMBL/GenBank/DDBJ whole genome shotgun (WGS) entry which is preliminary data.</text>
</comment>
<dbReference type="Pfam" id="PF19054">
    <property type="entry name" value="DUF5753"/>
    <property type="match status" value="1"/>
</dbReference>
<dbReference type="Proteomes" id="UP001595829">
    <property type="component" value="Unassembled WGS sequence"/>
</dbReference>
<keyword evidence="3" id="KW-1185">Reference proteome</keyword>
<dbReference type="InterPro" id="IPR043917">
    <property type="entry name" value="DUF5753"/>
</dbReference>
<name>A0ABV9XF80_9ACTN</name>
<accession>A0ABV9XF80</accession>
<evidence type="ECO:0000313" key="3">
    <source>
        <dbReference type="Proteomes" id="UP001595829"/>
    </source>
</evidence>
<evidence type="ECO:0000313" key="2">
    <source>
        <dbReference type="EMBL" id="MFC5022985.1"/>
    </source>
</evidence>
<evidence type="ECO:0000259" key="1">
    <source>
        <dbReference type="Pfam" id="PF19054"/>
    </source>
</evidence>
<protein>
    <submittedName>
        <fullName evidence="2">Scr1 family TA system antitoxin-like transcriptional regulator</fullName>
    </submittedName>
</protein>
<reference evidence="3" key="1">
    <citation type="journal article" date="2019" name="Int. J. Syst. Evol. Microbiol.">
        <title>The Global Catalogue of Microorganisms (GCM) 10K type strain sequencing project: providing services to taxonomists for standard genome sequencing and annotation.</title>
        <authorList>
            <consortium name="The Broad Institute Genomics Platform"/>
            <consortium name="The Broad Institute Genome Sequencing Center for Infectious Disease"/>
            <person name="Wu L."/>
            <person name="Ma J."/>
        </authorList>
    </citation>
    <scope>NUCLEOTIDE SEQUENCE [LARGE SCALE GENOMIC DNA]</scope>
    <source>
        <strain evidence="3">CGMCC 4.1648</strain>
    </source>
</reference>
<feature type="domain" description="DUF5753" evidence="1">
    <location>
        <begin position="23"/>
        <end position="77"/>
    </location>
</feature>
<dbReference type="EMBL" id="JBHSJD010000007">
    <property type="protein sequence ID" value="MFC5022985.1"/>
    <property type="molecule type" value="Genomic_DNA"/>
</dbReference>
<proteinExistence type="predicted"/>
<dbReference type="RefSeq" id="WP_380839371.1">
    <property type="nucleotide sequence ID" value="NZ_JBHMCZ010000001.1"/>
</dbReference>